<proteinExistence type="inferred from homology"/>
<accession>A0A8I6SD29</accession>
<evidence type="ECO:0000259" key="6">
    <source>
        <dbReference type="Pfam" id="PF21673"/>
    </source>
</evidence>
<dbReference type="OrthoDB" id="16092at2759"/>
<dbReference type="Pfam" id="PF21673">
    <property type="entry name" value="CCDC93_N"/>
    <property type="match status" value="1"/>
</dbReference>
<feature type="domain" description="CCDC93 coiled-coil" evidence="5">
    <location>
        <begin position="188"/>
        <end position="573"/>
    </location>
</feature>
<keyword evidence="8" id="KW-1185">Reference proteome</keyword>
<evidence type="ECO:0000256" key="3">
    <source>
        <dbReference type="ARBA" id="ARBA00023054"/>
    </source>
</evidence>
<dbReference type="InterPro" id="IPR039116">
    <property type="entry name" value="CCDC93"/>
</dbReference>
<dbReference type="KEGG" id="clec:106673833"/>
<dbReference type="PANTHER" id="PTHR16441:SF0">
    <property type="entry name" value="COILED-COIL DOMAIN-CONTAINING PROTEIN 93"/>
    <property type="match status" value="1"/>
</dbReference>
<evidence type="ECO:0000256" key="2">
    <source>
        <dbReference type="ARBA" id="ARBA00016765"/>
    </source>
</evidence>
<evidence type="ECO:0000259" key="5">
    <source>
        <dbReference type="Pfam" id="PF09762"/>
    </source>
</evidence>
<evidence type="ECO:0000313" key="8">
    <source>
        <dbReference type="Proteomes" id="UP000494040"/>
    </source>
</evidence>
<feature type="domain" description="CCDC93 N-terminal" evidence="6">
    <location>
        <begin position="37"/>
        <end position="140"/>
    </location>
</feature>
<evidence type="ECO:0000256" key="4">
    <source>
        <dbReference type="SAM" id="Coils"/>
    </source>
</evidence>
<feature type="coiled-coil region" evidence="4">
    <location>
        <begin position="293"/>
        <end position="334"/>
    </location>
</feature>
<dbReference type="Proteomes" id="UP000494040">
    <property type="component" value="Unassembled WGS sequence"/>
</dbReference>
<dbReference type="EnsemblMetazoa" id="XM_014406148.2">
    <property type="protein sequence ID" value="XP_014261634.1"/>
    <property type="gene ID" value="LOC106673833"/>
</dbReference>
<organism evidence="7 8">
    <name type="scientific">Cimex lectularius</name>
    <name type="common">Bed bug</name>
    <name type="synonym">Acanthia lectularia</name>
    <dbReference type="NCBI Taxonomy" id="79782"/>
    <lineage>
        <taxon>Eukaryota</taxon>
        <taxon>Metazoa</taxon>
        <taxon>Ecdysozoa</taxon>
        <taxon>Arthropoda</taxon>
        <taxon>Hexapoda</taxon>
        <taxon>Insecta</taxon>
        <taxon>Pterygota</taxon>
        <taxon>Neoptera</taxon>
        <taxon>Paraneoptera</taxon>
        <taxon>Hemiptera</taxon>
        <taxon>Heteroptera</taxon>
        <taxon>Panheteroptera</taxon>
        <taxon>Cimicomorpha</taxon>
        <taxon>Cimicidae</taxon>
        <taxon>Cimex</taxon>
    </lineage>
</organism>
<dbReference type="OMA" id="YERQEAP"/>
<comment type="similarity">
    <text evidence="1">Belongs to the CCDC93 family.</text>
</comment>
<dbReference type="Pfam" id="PF09762">
    <property type="entry name" value="CCDC93_CC"/>
    <property type="match status" value="1"/>
</dbReference>
<name>A0A8I6SD29_CIMLE</name>
<evidence type="ECO:0000256" key="1">
    <source>
        <dbReference type="ARBA" id="ARBA00007219"/>
    </source>
</evidence>
<evidence type="ECO:0000313" key="7">
    <source>
        <dbReference type="EnsemblMetazoa" id="XP_014261634.1"/>
    </source>
</evidence>
<gene>
    <name evidence="7" type="primary">106673833</name>
</gene>
<dbReference type="PANTHER" id="PTHR16441">
    <property type="entry name" value="FIDIPIDINE"/>
    <property type="match status" value="1"/>
</dbReference>
<protein>
    <recommendedName>
        <fullName evidence="2">Coiled-coil domain-containing protein 93</fullName>
    </recommendedName>
</protein>
<keyword evidence="3 4" id="KW-0175">Coiled coil</keyword>
<dbReference type="InterPro" id="IPR019159">
    <property type="entry name" value="CCDC93_CC"/>
</dbReference>
<reference evidence="7" key="1">
    <citation type="submission" date="2022-01" db="UniProtKB">
        <authorList>
            <consortium name="EnsemblMetazoa"/>
        </authorList>
    </citation>
    <scope>IDENTIFICATION</scope>
</reference>
<sequence length="578" mass="66884">MAFTEALKPKAGSKHLSTIINAEGKAVLAESREDEIQKIKYQEIIKLLIGAGYFRAKIKGLSEFDKVVGGMTWCIDVCTIDLDVDLLFQENSTIGQKIALTEKIVAVLPKMKCPYTIEPHQIQGLDFIHIHPVIEWLVKKSLENREERGDYIRQYAVHQFNMQYCFPNERPNENFILRALPNIFTVQNKYRPHRKFRRVENQPTDTFSRIQSTLFEYGHTPIQENQSEGEENQADRELEKIDEAKLQQLTKSMKATSSDAPIAPKTISSIINMKASEIKDAAAMYSNLVTESELDEKNELAKLKNKEKALLEQVSALNMQLKTANNKLKVLKEKTNFREQTDNQLTEEEKRIVKELEIRILLNNSLLEQENQFKEYCKSDRQRLQELIRGIEEDNSVDNETGASLSQLNRQVAEARISLAKISRSEAGLHRLIDEVPSRAELTQYQGRFLELYNQVSAKHRETKQFYTLYNAMRDEHEYLTKELSLLKSIANGFVSSVNSIHVKEEFIKQFEAIVDGVKHNKLKVEQKRNEERDMRDKLRLHLSGLVDQHRLYVSLLKQFTLECEENQKLIAQVKVQS</sequence>
<dbReference type="InterPro" id="IPR048747">
    <property type="entry name" value="CCDC93_N"/>
</dbReference>
<dbReference type="AlphaFoldDB" id="A0A8I6SD29"/>
<dbReference type="GO" id="GO:0006893">
    <property type="term" value="P:Golgi to plasma membrane transport"/>
    <property type="evidence" value="ECO:0007669"/>
    <property type="project" value="TreeGrafter"/>
</dbReference>